<gene>
    <name evidence="3" type="ORF">JD77_04942</name>
</gene>
<dbReference type="Proteomes" id="UP000319825">
    <property type="component" value="Unassembled WGS sequence"/>
</dbReference>
<dbReference type="InterPro" id="IPR046538">
    <property type="entry name" value="DUF6603"/>
</dbReference>
<dbReference type="Pfam" id="PF20248">
    <property type="entry name" value="DUF6603"/>
    <property type="match status" value="1"/>
</dbReference>
<keyword evidence="4" id="KW-1185">Reference proteome</keyword>
<evidence type="ECO:0000313" key="4">
    <source>
        <dbReference type="Proteomes" id="UP000319825"/>
    </source>
</evidence>
<evidence type="ECO:0000259" key="2">
    <source>
        <dbReference type="Pfam" id="PF20248"/>
    </source>
</evidence>
<protein>
    <recommendedName>
        <fullName evidence="2">DUF6603 domain-containing protein</fullName>
    </recommendedName>
</protein>
<evidence type="ECO:0000256" key="1">
    <source>
        <dbReference type="SAM" id="MobiDB-lite"/>
    </source>
</evidence>
<accession>A0A562IGR6</accession>
<feature type="domain" description="DUF6603" evidence="2">
    <location>
        <begin position="955"/>
        <end position="1438"/>
    </location>
</feature>
<comment type="caution">
    <text evidence="3">The sequence shown here is derived from an EMBL/GenBank/DDBJ whole genome shotgun (WGS) entry which is preliminary data.</text>
</comment>
<sequence>MRLDLGRVALTADPGAGAPPALQVRLRLSRPDGWLLGGPGDGRPLDARVRALSVRATVTGTGTTVAVLLHDVAVRGEAAAVVDLADPRTPPLLDALVRELDRVARAGGRLARLLDELAALGVVRRAAAGQPAAVLADAVAGLTGDPAAFLAARLPGLVDRAAGLAGLVRDPGATDGSGPWRRRLPNLPVELVLESRPWRLTARTVGDGLRLAHTARLTGATTVPLGDPRPTGWAALRVGGLRVAAEAGRLTLDTSWLDGPVPLLPAPAGLAARLAPLVPRLLVDSALGVLLEQLAGPGVQVRSLSRLLTDPGGWLSDTFAPAPGQPPRAQPLADVLRLAAGPLGLADDPAHTLRLPGGLTVDLEDAGSGADRRLRVRVATAAPVALWHAEGRPATLDVGLRLDVDGTRQVRPAGDLTLHVPLPGDWDAVDVRLGADPSGLALSVAPAALGATVTLLPAVSGMDELVSAAAQRLLPEVLDQLVTGLGARTPRPAVLDDALAALAALGVYEPGAAPHGFAARAGALADLAADLASGDLADVGKHAGPALVTLLRRILGPDRVPAQDPTRPGLVVVRAAGPLGADLALRVDLGADRPTVELRAAGLTAGALTGDVVVGYAHPAVTATLTAGAAVDTGLGILLRGRLTVAAGPAGVGVQLGLLGGDAAGTGEVTVRLAPAVVLPGEAELRRIVEQTAVPLAGTLALRASRPWLDRPLWPGGRTTTQLLTAVGVAQEHPDGLRMAAALPAPLALLRGLLDAVAGVDVPLPGDLALRVVADGGRYGLAVRGDLPVTVGDVAVVLRFALPDGLDPGWGETGRGTGLLLLDLSNPAAPALAPVLRLGGLGLRVASAASGKALVDTGGFRLGAAAGHVRADIPLAGAAALRRPAVLDGALVLEGIGFPMASGAGGNPVAASLLQSGGGSGDPTPVNPPLDLTVARAGSRWQVLFGGRAEARFAIQRSFGPLHIAEIALLYQQAATGPGKIGLAVDGGVAISGLTLNVDDLSLLVPLRTPTDLRTWQLDLAGLSVAFSSPEVSIAGGLRKVVGAGGTIQYDGMLSVDLAGRGLTAVGSYARPKDSLGEYTSLFVFLSVATPLGGPPYLFVLGLGGGAGYNRRLLVPSDPQSVPAFPLVKAIADGGFAGDGGPTAALARMSADIPPARGGFWLAAGVKFSTFGLLNTTAVAYLAVDRAVEVGVLGLMRMALPSAESAIVNVELALAARYSTLDRVLSVRAALTRNSWLLSRDCRLTGGFALVVWMDRSDVLLSIGGYHPAFARPAHYPEVPRVGFNWSVGSGVVVKGQSYFTLTPSTVMVGGRLEASYDRSPVRVWFAAALDVMVTWDPLTYLADVSVSVGARFTIKVCFFACARINVSVSLGARVHLEGPPLRGTVTVDLAIASVTVRFGKAQAQPYLTWSQVVTKYLGNGDAARPATATTVTAGTLPPAPGSRPDGTPSARGRPRPSSPYASTRRCRWPAGR</sequence>
<reference evidence="3 4" key="1">
    <citation type="submission" date="2019-07" db="EMBL/GenBank/DDBJ databases">
        <title>R&amp;d 2014.</title>
        <authorList>
            <person name="Klenk H.-P."/>
        </authorList>
    </citation>
    <scope>NUCLEOTIDE SEQUENCE [LARGE SCALE GENOMIC DNA]</scope>
    <source>
        <strain evidence="3 4">DSM 43868</strain>
    </source>
</reference>
<organism evidence="3 4">
    <name type="scientific">Micromonospora olivasterospora</name>
    <dbReference type="NCBI Taxonomy" id="1880"/>
    <lineage>
        <taxon>Bacteria</taxon>
        <taxon>Bacillati</taxon>
        <taxon>Actinomycetota</taxon>
        <taxon>Actinomycetes</taxon>
        <taxon>Micromonosporales</taxon>
        <taxon>Micromonosporaceae</taxon>
        <taxon>Micromonospora</taxon>
    </lineage>
</organism>
<feature type="region of interest" description="Disordered" evidence="1">
    <location>
        <begin position="1431"/>
        <end position="1473"/>
    </location>
</feature>
<proteinExistence type="predicted"/>
<name>A0A562IGR6_MICOL</name>
<dbReference type="EMBL" id="VLKE01000001">
    <property type="protein sequence ID" value="TWH69925.1"/>
    <property type="molecule type" value="Genomic_DNA"/>
</dbReference>
<evidence type="ECO:0000313" key="3">
    <source>
        <dbReference type="EMBL" id="TWH69925.1"/>
    </source>
</evidence>